<evidence type="ECO:0000256" key="10">
    <source>
        <dbReference type="SAM" id="MobiDB-lite"/>
    </source>
</evidence>
<dbReference type="PANTHER" id="PTHR47958">
    <property type="entry name" value="ATP-DEPENDENT RNA HELICASE DBP3"/>
    <property type="match status" value="1"/>
</dbReference>
<dbReference type="CDD" id="cd22475">
    <property type="entry name" value="KH-I_AtRH42_like"/>
    <property type="match status" value="1"/>
</dbReference>
<evidence type="ECO:0000256" key="2">
    <source>
        <dbReference type="ARBA" id="ARBA00022741"/>
    </source>
</evidence>
<dbReference type="EMBL" id="JAJJMA010326699">
    <property type="protein sequence ID" value="MCL7050337.1"/>
    <property type="molecule type" value="Genomic_DNA"/>
</dbReference>
<keyword evidence="15" id="KW-1185">Reference proteome</keyword>
<evidence type="ECO:0000256" key="7">
    <source>
        <dbReference type="ARBA" id="ARBA00038511"/>
    </source>
</evidence>
<comment type="similarity">
    <text evidence="7">Belongs to the DEAD box helicase family. DDX46/PRP5 subfamily.</text>
</comment>
<keyword evidence="2 9" id="KW-0547">Nucleotide-binding</keyword>
<name>A0AA42B3S4_PAPNU</name>
<dbReference type="SMART" id="SM00490">
    <property type="entry name" value="HELICc"/>
    <property type="match status" value="1"/>
</dbReference>
<proteinExistence type="inferred from homology"/>
<evidence type="ECO:0000313" key="15">
    <source>
        <dbReference type="Proteomes" id="UP001177140"/>
    </source>
</evidence>
<protein>
    <recommendedName>
        <fullName evidence="1">RNA helicase</fullName>
        <ecNumber evidence="1">3.6.4.13</ecNumber>
    </recommendedName>
</protein>
<feature type="domain" description="Helicase ATP-binding" evidence="11">
    <location>
        <begin position="164"/>
        <end position="363"/>
    </location>
</feature>
<feature type="domain" description="DEAD-box RNA helicase Q" evidence="13">
    <location>
        <begin position="132"/>
        <end position="161"/>
    </location>
</feature>
<dbReference type="InterPro" id="IPR000629">
    <property type="entry name" value="RNA-helicase_DEAD-box_CS"/>
</dbReference>
<evidence type="ECO:0000256" key="5">
    <source>
        <dbReference type="ARBA" id="ARBA00022840"/>
    </source>
</evidence>
<keyword evidence="5 9" id="KW-0067">ATP-binding</keyword>
<dbReference type="Pfam" id="PF00270">
    <property type="entry name" value="DEAD"/>
    <property type="match status" value="1"/>
</dbReference>
<organism evidence="14 15">
    <name type="scientific">Papaver nudicaule</name>
    <name type="common">Iceland poppy</name>
    <dbReference type="NCBI Taxonomy" id="74823"/>
    <lineage>
        <taxon>Eukaryota</taxon>
        <taxon>Viridiplantae</taxon>
        <taxon>Streptophyta</taxon>
        <taxon>Embryophyta</taxon>
        <taxon>Tracheophyta</taxon>
        <taxon>Spermatophyta</taxon>
        <taxon>Magnoliopsida</taxon>
        <taxon>Ranunculales</taxon>
        <taxon>Papaveraceae</taxon>
        <taxon>Papaveroideae</taxon>
        <taxon>Papaver</taxon>
    </lineage>
</organism>
<dbReference type="PROSITE" id="PS51195">
    <property type="entry name" value="Q_MOTIF"/>
    <property type="match status" value="1"/>
</dbReference>
<dbReference type="Gene3D" id="3.40.50.300">
    <property type="entry name" value="P-loop containing nucleotide triphosphate hydrolases"/>
    <property type="match status" value="3"/>
</dbReference>
<evidence type="ECO:0000256" key="9">
    <source>
        <dbReference type="RuleBase" id="RU000492"/>
    </source>
</evidence>
<sequence length="763" mass="84556">MSDRSNKRKRVEEDNEDPLDVYMTSMVLPEIEKLQNNTVSDSSFSSKIDNEEDNDVDYEDDLVKKSTDINKAKADKLSTLIVDHSKVEYPSFRKNFYIQVKEISSMSPEEVVSLRKELELKLHGKDVPNPIKTWVQAGLPTKVLHVIKEKLGYEKPMSIQAQALPVIMSGRDCIGIAKTGSGKTLAFALPMLRHIKAQPGVVPGTDGPIALIIAPTRELVQQIHKEVMKFAIIAPTRELVQQIHKEVMKFAKVLGIRSVPVYGGSETSKQINALKNGTEIVICTPGRMIDFLCKNNGRMINLRRVTYLVLDEADRMFDMGFEPQITHIVQSTRPDRQTVLFSATFPRRVEKLARQILTKPVEIQVGGRSVVNHDISQLVEVRPEKERFLRLLELLGEWYDKGKILIFVQSQAKCDSLLKDLFCHGYACLSLHGAKDQMDRESAISDFKNDVCKILIATSIAARGLDVKDLQLVINFHVPNHYEDYIHRVGRTGRAGRKGCAITFISEDEAGYAPDLVKALELSAQAVPEDLRALADGFMAKVNRGLEQAHGTGYGGTGFKFNGEEDEAKKAEKKAQARGYGLGEEDCPDSDIESGDESTQEVSLAPELLPGVSCDPKPGVPSVVHGPTFLPNGTPQLAALPAAARQKLAEILANAMPKQHIAEFQINDYPQNARWKVTHRETLGPISEWTGAAITIKGQYYPSGMNPGPGDARKLYLSVEGPTQSSVQKAMAELERVAEGFRKQEHLLPGASLQGKYSVLPEF</sequence>
<gene>
    <name evidence="14" type="ORF">MKW94_011388</name>
</gene>
<evidence type="ECO:0000256" key="3">
    <source>
        <dbReference type="ARBA" id="ARBA00022801"/>
    </source>
</evidence>
<feature type="domain" description="Helicase C-terminal" evidence="12">
    <location>
        <begin position="374"/>
        <end position="535"/>
    </location>
</feature>
<feature type="short sequence motif" description="Q motif" evidence="8">
    <location>
        <begin position="132"/>
        <end position="161"/>
    </location>
</feature>
<dbReference type="CDD" id="cd18787">
    <property type="entry name" value="SF2_C_DEAD"/>
    <property type="match status" value="1"/>
</dbReference>
<dbReference type="InterPro" id="IPR056149">
    <property type="entry name" value="PRP5/DDX46/KHDC4_KH"/>
</dbReference>
<evidence type="ECO:0000256" key="6">
    <source>
        <dbReference type="ARBA" id="ARBA00022884"/>
    </source>
</evidence>
<dbReference type="InterPro" id="IPR011545">
    <property type="entry name" value="DEAD/DEAH_box_helicase_dom"/>
</dbReference>
<dbReference type="InterPro" id="IPR001650">
    <property type="entry name" value="Helicase_C-like"/>
</dbReference>
<evidence type="ECO:0000256" key="8">
    <source>
        <dbReference type="PROSITE-ProRule" id="PRU00552"/>
    </source>
</evidence>
<feature type="region of interest" description="Disordered" evidence="10">
    <location>
        <begin position="1"/>
        <end position="20"/>
    </location>
</feature>
<evidence type="ECO:0000313" key="14">
    <source>
        <dbReference type="EMBL" id="MCL7050337.1"/>
    </source>
</evidence>
<feature type="region of interest" description="Disordered" evidence="10">
    <location>
        <begin position="570"/>
        <end position="596"/>
    </location>
</feature>
<dbReference type="InterPro" id="IPR027417">
    <property type="entry name" value="P-loop_NTPase"/>
</dbReference>
<dbReference type="SMART" id="SM00487">
    <property type="entry name" value="DEXDc"/>
    <property type="match status" value="1"/>
</dbReference>
<dbReference type="InterPro" id="IPR014014">
    <property type="entry name" value="RNA_helicase_DEAD_Q_motif"/>
</dbReference>
<dbReference type="AlphaFoldDB" id="A0AA42B3S4"/>
<evidence type="ECO:0000256" key="4">
    <source>
        <dbReference type="ARBA" id="ARBA00022806"/>
    </source>
</evidence>
<dbReference type="GO" id="GO:0003724">
    <property type="term" value="F:RNA helicase activity"/>
    <property type="evidence" value="ECO:0007669"/>
    <property type="project" value="UniProtKB-EC"/>
</dbReference>
<evidence type="ECO:0000259" key="13">
    <source>
        <dbReference type="PROSITE" id="PS51195"/>
    </source>
</evidence>
<dbReference type="PROSITE" id="PS00039">
    <property type="entry name" value="DEAD_ATP_HELICASE"/>
    <property type="match status" value="1"/>
</dbReference>
<dbReference type="Proteomes" id="UP001177140">
    <property type="component" value="Unassembled WGS sequence"/>
</dbReference>
<keyword evidence="6" id="KW-0694">RNA-binding</keyword>
<dbReference type="GO" id="GO:0005524">
    <property type="term" value="F:ATP binding"/>
    <property type="evidence" value="ECO:0007669"/>
    <property type="project" value="UniProtKB-KW"/>
</dbReference>
<dbReference type="PROSITE" id="PS51192">
    <property type="entry name" value="HELICASE_ATP_BIND_1"/>
    <property type="match status" value="1"/>
</dbReference>
<comment type="caution">
    <text evidence="14">The sequence shown here is derived from an EMBL/GenBank/DDBJ whole genome shotgun (WGS) entry which is preliminary data.</text>
</comment>
<dbReference type="InterPro" id="IPR014001">
    <property type="entry name" value="Helicase_ATP-bd"/>
</dbReference>
<dbReference type="SUPFAM" id="SSF52540">
    <property type="entry name" value="P-loop containing nucleoside triphosphate hydrolases"/>
    <property type="match status" value="2"/>
</dbReference>
<dbReference type="EC" id="3.6.4.13" evidence="1"/>
<evidence type="ECO:0000259" key="11">
    <source>
        <dbReference type="PROSITE" id="PS51192"/>
    </source>
</evidence>
<reference evidence="14" key="1">
    <citation type="submission" date="2022-03" db="EMBL/GenBank/DDBJ databases">
        <title>A functionally conserved STORR gene fusion in Papaver species that diverged 16.8 million years ago.</title>
        <authorList>
            <person name="Catania T."/>
        </authorList>
    </citation>
    <scope>NUCLEOTIDE SEQUENCE</scope>
    <source>
        <strain evidence="14">S-191538</strain>
    </source>
</reference>
<accession>A0AA42B3S4</accession>
<feature type="compositionally biased region" description="Acidic residues" evidence="10">
    <location>
        <begin position="583"/>
        <end position="596"/>
    </location>
</feature>
<evidence type="ECO:0000259" key="12">
    <source>
        <dbReference type="PROSITE" id="PS51194"/>
    </source>
</evidence>
<dbReference type="GO" id="GO:0016787">
    <property type="term" value="F:hydrolase activity"/>
    <property type="evidence" value="ECO:0007669"/>
    <property type="project" value="UniProtKB-KW"/>
</dbReference>
<keyword evidence="3 9" id="KW-0378">Hydrolase</keyword>
<dbReference type="GO" id="GO:0003723">
    <property type="term" value="F:RNA binding"/>
    <property type="evidence" value="ECO:0007669"/>
    <property type="project" value="UniProtKB-KW"/>
</dbReference>
<dbReference type="Pfam" id="PF00271">
    <property type="entry name" value="Helicase_C"/>
    <property type="match status" value="1"/>
</dbReference>
<dbReference type="Pfam" id="PF23469">
    <property type="entry name" value="KH_12"/>
    <property type="match status" value="1"/>
</dbReference>
<evidence type="ECO:0000256" key="1">
    <source>
        <dbReference type="ARBA" id="ARBA00012552"/>
    </source>
</evidence>
<dbReference type="PROSITE" id="PS51194">
    <property type="entry name" value="HELICASE_CTER"/>
    <property type="match status" value="1"/>
</dbReference>
<dbReference type="CDD" id="cd17953">
    <property type="entry name" value="DEADc_DDX46"/>
    <property type="match status" value="1"/>
</dbReference>
<keyword evidence="4 9" id="KW-0347">Helicase</keyword>